<organism evidence="3 4">
    <name type="scientific">Spectribacter acetivorans</name>
    <dbReference type="NCBI Taxonomy" id="3075603"/>
    <lineage>
        <taxon>Bacteria</taxon>
        <taxon>Pseudomonadati</taxon>
        <taxon>Pseudomonadota</taxon>
        <taxon>Gammaproteobacteria</taxon>
        <taxon>Salinisphaerales</taxon>
        <taxon>Salinisphaeraceae</taxon>
        <taxon>Spectribacter</taxon>
    </lineage>
</organism>
<feature type="transmembrane region" description="Helical" evidence="2">
    <location>
        <begin position="302"/>
        <end position="324"/>
    </location>
</feature>
<accession>A0ABU3BD12</accession>
<reference evidence="3 4" key="1">
    <citation type="submission" date="2023-09" db="EMBL/GenBank/DDBJ databases">
        <authorList>
            <person name="Rey-Velasco X."/>
        </authorList>
    </citation>
    <scope>NUCLEOTIDE SEQUENCE [LARGE SCALE GENOMIC DNA]</scope>
    <source>
        <strain evidence="3 4">P385</strain>
    </source>
</reference>
<feature type="transmembrane region" description="Helical" evidence="2">
    <location>
        <begin position="110"/>
        <end position="128"/>
    </location>
</feature>
<proteinExistence type="predicted"/>
<comment type="caution">
    <text evidence="3">The sequence shown here is derived from an EMBL/GenBank/DDBJ whole genome shotgun (WGS) entry which is preliminary data.</text>
</comment>
<dbReference type="Proteomes" id="UP001259982">
    <property type="component" value="Unassembled WGS sequence"/>
</dbReference>
<dbReference type="Pfam" id="PF04087">
    <property type="entry name" value="DUF389"/>
    <property type="match status" value="1"/>
</dbReference>
<feature type="transmembrane region" description="Helical" evidence="2">
    <location>
        <begin position="204"/>
        <end position="223"/>
    </location>
</feature>
<feature type="region of interest" description="Disordered" evidence="1">
    <location>
        <begin position="76"/>
        <end position="96"/>
    </location>
</feature>
<keyword evidence="2" id="KW-1133">Transmembrane helix</keyword>
<dbReference type="InterPro" id="IPR005240">
    <property type="entry name" value="DUF389"/>
</dbReference>
<feature type="transmembrane region" description="Helical" evidence="2">
    <location>
        <begin position="230"/>
        <end position="252"/>
    </location>
</feature>
<evidence type="ECO:0000256" key="1">
    <source>
        <dbReference type="SAM" id="MobiDB-lite"/>
    </source>
</evidence>
<feature type="transmembrane region" description="Helical" evidence="2">
    <location>
        <begin position="134"/>
        <end position="154"/>
    </location>
</feature>
<feature type="transmembrane region" description="Helical" evidence="2">
    <location>
        <begin position="258"/>
        <end position="281"/>
    </location>
</feature>
<sequence length="325" mass="33533">MRLIEITVPAGDAERVADLARAHEVVDCWWPQADSDRQGIRVLVHEESLQALLDALQAPAESRDWRIVLQMPEAVLPREETDKPQSSNGSGGRSREELFNEVERGARIDLNFFLLTGLSAVVAAIGMVENNVAVVIGAMVIAPLLGPNIALALGASLGDRQLMARAAAATGCGLVLAGAVAFGLGLIMGGNFEAATELTSRTDVGPAGVALALASGAAAVLSLTTGVSAALVGVMVAVALLPPVAAVGLMLSAANWSAAAGAALLLAVNIVCVNLAANLVFRWQGVKPRCWIEARSAQQSGLVAMGVWLVCLLVLSAVIGLRMVV</sequence>
<dbReference type="NCBIfam" id="TIGR00341">
    <property type="entry name" value="TIGR00341 family protein"/>
    <property type="match status" value="1"/>
</dbReference>
<keyword evidence="2" id="KW-0812">Transmembrane</keyword>
<evidence type="ECO:0000313" key="4">
    <source>
        <dbReference type="Proteomes" id="UP001259982"/>
    </source>
</evidence>
<evidence type="ECO:0000256" key="2">
    <source>
        <dbReference type="SAM" id="Phobius"/>
    </source>
</evidence>
<protein>
    <submittedName>
        <fullName evidence="3">TIGR00341 family protein</fullName>
    </submittedName>
</protein>
<name>A0ABU3BD12_9GAMM</name>
<dbReference type="PANTHER" id="PTHR20992">
    <property type="entry name" value="AT15442P-RELATED"/>
    <property type="match status" value="1"/>
</dbReference>
<keyword evidence="2" id="KW-0472">Membrane</keyword>
<feature type="transmembrane region" description="Helical" evidence="2">
    <location>
        <begin position="166"/>
        <end position="192"/>
    </location>
</feature>
<dbReference type="PANTHER" id="PTHR20992:SF9">
    <property type="entry name" value="AT15442P-RELATED"/>
    <property type="match status" value="1"/>
</dbReference>
<keyword evidence="4" id="KW-1185">Reference proteome</keyword>
<dbReference type="EMBL" id="JAVRHY010000011">
    <property type="protein sequence ID" value="MDT0619138.1"/>
    <property type="molecule type" value="Genomic_DNA"/>
</dbReference>
<gene>
    <name evidence="3" type="ORF">RM531_11695</name>
</gene>
<dbReference type="RefSeq" id="WP_311659478.1">
    <property type="nucleotide sequence ID" value="NZ_JAVRHY010000011.1"/>
</dbReference>
<evidence type="ECO:0000313" key="3">
    <source>
        <dbReference type="EMBL" id="MDT0619138.1"/>
    </source>
</evidence>